<comment type="caution">
    <text evidence="5">The sequence shown here is derived from an EMBL/GenBank/DDBJ whole genome shotgun (WGS) entry which is preliminary data.</text>
</comment>
<dbReference type="InterPro" id="IPR020845">
    <property type="entry name" value="AMP-binding_CS"/>
</dbReference>
<dbReference type="RefSeq" id="WP_141641546.1">
    <property type="nucleotide sequence ID" value="NZ_VIFM01000017.1"/>
</dbReference>
<dbReference type="Pfam" id="PF13193">
    <property type="entry name" value="AMP-binding_C"/>
    <property type="match status" value="1"/>
</dbReference>
<dbReference type="EMBL" id="VIFM01000017">
    <property type="protein sequence ID" value="TQF16809.1"/>
    <property type="molecule type" value="Genomic_DNA"/>
</dbReference>
<evidence type="ECO:0000313" key="6">
    <source>
        <dbReference type="Proteomes" id="UP000315369"/>
    </source>
</evidence>
<feature type="domain" description="AMP-binding enzyme C-terminal" evidence="4">
    <location>
        <begin position="366"/>
        <end position="442"/>
    </location>
</feature>
<evidence type="ECO:0000256" key="2">
    <source>
        <dbReference type="ARBA" id="ARBA00022598"/>
    </source>
</evidence>
<protein>
    <submittedName>
        <fullName evidence="5">Acyl--CoA ligase</fullName>
    </submittedName>
</protein>
<dbReference type="InterPro" id="IPR000873">
    <property type="entry name" value="AMP-dep_synth/lig_dom"/>
</dbReference>
<dbReference type="PANTHER" id="PTHR43201:SF5">
    <property type="entry name" value="MEDIUM-CHAIN ACYL-COA LIGASE ACSF2, MITOCHONDRIAL"/>
    <property type="match status" value="1"/>
</dbReference>
<reference evidence="5 6" key="1">
    <citation type="submission" date="2019-06" db="EMBL/GenBank/DDBJ databases">
        <authorList>
            <person name="Livingstone P."/>
            <person name="Whitworth D."/>
        </authorList>
    </citation>
    <scope>NUCLEOTIDE SEQUENCE [LARGE SCALE GENOMIC DNA]</scope>
    <source>
        <strain evidence="5 6">AM401</strain>
    </source>
</reference>
<dbReference type="InterPro" id="IPR042099">
    <property type="entry name" value="ANL_N_sf"/>
</dbReference>
<dbReference type="Gene3D" id="3.30.300.30">
    <property type="match status" value="1"/>
</dbReference>
<gene>
    <name evidence="5" type="ORF">FJV41_06550</name>
</gene>
<evidence type="ECO:0000313" key="5">
    <source>
        <dbReference type="EMBL" id="TQF16809.1"/>
    </source>
</evidence>
<feature type="domain" description="AMP-dependent synthetase/ligase" evidence="3">
    <location>
        <begin position="108"/>
        <end position="315"/>
    </location>
</feature>
<dbReference type="InterPro" id="IPR045851">
    <property type="entry name" value="AMP-bd_C_sf"/>
</dbReference>
<dbReference type="AlphaFoldDB" id="A0A540X6J0"/>
<comment type="similarity">
    <text evidence="1">Belongs to the ATP-dependent AMP-binding enzyme family.</text>
</comment>
<dbReference type="OrthoDB" id="9801302at2"/>
<accession>A0A540X6J0</accession>
<dbReference type="PANTHER" id="PTHR43201">
    <property type="entry name" value="ACYL-COA SYNTHETASE"/>
    <property type="match status" value="1"/>
</dbReference>
<evidence type="ECO:0000259" key="3">
    <source>
        <dbReference type="Pfam" id="PF00501"/>
    </source>
</evidence>
<keyword evidence="2 5" id="KW-0436">Ligase</keyword>
<dbReference type="Gene3D" id="3.40.50.12780">
    <property type="entry name" value="N-terminal domain of ligase-like"/>
    <property type="match status" value="1"/>
</dbReference>
<name>A0A540X6J0_9BACT</name>
<organism evidence="5 6">
    <name type="scientific">Myxococcus llanfairpwllgwyngyllgogerychwyrndrobwllllantysiliogogogochensis</name>
    <dbReference type="NCBI Taxonomy" id="2590453"/>
    <lineage>
        <taxon>Bacteria</taxon>
        <taxon>Pseudomonadati</taxon>
        <taxon>Myxococcota</taxon>
        <taxon>Myxococcia</taxon>
        <taxon>Myxococcales</taxon>
        <taxon>Cystobacterineae</taxon>
        <taxon>Myxococcaceae</taxon>
        <taxon>Myxococcus</taxon>
    </lineage>
</organism>
<sequence>MSTAHAFSRADDTPALILGEETCSFAALRREVETLKAGLVDRPRGLAILRAHRSLGFITRFLAFYEAGVPLAVFAPEWTDSEVEARRSGLGDCFELDESLSVSWRSGRSEPPHHPETAVVLFTSGSTGAPRAVQLSRRNIEANVAAVLASLDFASVSQQTLFLPLSYSFGLLGQLLPALAAGVPTSLLGNLVELKRLLDEGRLHGMISGVPSHHETLLRLLGDAPALTKDVTHVVSAGAALNLELRQRLMRAFPSSRVYTCYGQTELAPRVLCLSSDHPAFLSTATGFPVGSLTVKLTPEGELCVRGEQVMLGYLGAPEATREKVREEGWLHTGDVAERSPEGLVTLLGRNDDLLKIGGERLSPFEIEAALRALPGVTDAAVSGREDALYGMTLTAFLQFEPGAPSPLKRELRQALREHLSPHKVPTEFYRVEELPRTSNGKLQRGRLAACLQPEQRLG</sequence>
<dbReference type="Proteomes" id="UP000315369">
    <property type="component" value="Unassembled WGS sequence"/>
</dbReference>
<dbReference type="CDD" id="cd04433">
    <property type="entry name" value="AFD_class_I"/>
    <property type="match status" value="1"/>
</dbReference>
<dbReference type="GO" id="GO:0006631">
    <property type="term" value="P:fatty acid metabolic process"/>
    <property type="evidence" value="ECO:0007669"/>
    <property type="project" value="TreeGrafter"/>
</dbReference>
<proteinExistence type="inferred from homology"/>
<keyword evidence="6" id="KW-1185">Reference proteome</keyword>
<evidence type="ECO:0000259" key="4">
    <source>
        <dbReference type="Pfam" id="PF13193"/>
    </source>
</evidence>
<evidence type="ECO:0000256" key="1">
    <source>
        <dbReference type="ARBA" id="ARBA00006432"/>
    </source>
</evidence>
<dbReference type="InterPro" id="IPR025110">
    <property type="entry name" value="AMP-bd_C"/>
</dbReference>
<dbReference type="GO" id="GO:0031956">
    <property type="term" value="F:medium-chain fatty acid-CoA ligase activity"/>
    <property type="evidence" value="ECO:0007669"/>
    <property type="project" value="TreeGrafter"/>
</dbReference>
<dbReference type="PROSITE" id="PS00455">
    <property type="entry name" value="AMP_BINDING"/>
    <property type="match status" value="1"/>
</dbReference>
<dbReference type="Pfam" id="PF00501">
    <property type="entry name" value="AMP-binding"/>
    <property type="match status" value="1"/>
</dbReference>
<dbReference type="SUPFAM" id="SSF56801">
    <property type="entry name" value="Acetyl-CoA synthetase-like"/>
    <property type="match status" value="1"/>
</dbReference>